<evidence type="ECO:0000256" key="1">
    <source>
        <dbReference type="SAM" id="Phobius"/>
    </source>
</evidence>
<keyword evidence="1" id="KW-1133">Transmembrane helix</keyword>
<keyword evidence="1" id="KW-0472">Membrane</keyword>
<feature type="transmembrane region" description="Helical" evidence="1">
    <location>
        <begin position="51"/>
        <end position="70"/>
    </location>
</feature>
<evidence type="ECO:0000313" key="2">
    <source>
        <dbReference type="EMBL" id="KAL2069883.1"/>
    </source>
</evidence>
<proteinExistence type="predicted"/>
<dbReference type="EMBL" id="JAZHXI010000007">
    <property type="protein sequence ID" value="KAL2069883.1"/>
    <property type="molecule type" value="Genomic_DNA"/>
</dbReference>
<reference evidence="2 3" key="1">
    <citation type="journal article" date="2024" name="Commun. Biol.">
        <title>Comparative genomic analysis of thermophilic fungi reveals convergent evolutionary adaptations and gene losses.</title>
        <authorList>
            <person name="Steindorff A.S."/>
            <person name="Aguilar-Pontes M.V."/>
            <person name="Robinson A.J."/>
            <person name="Andreopoulos B."/>
            <person name="LaButti K."/>
            <person name="Kuo A."/>
            <person name="Mondo S."/>
            <person name="Riley R."/>
            <person name="Otillar R."/>
            <person name="Haridas S."/>
            <person name="Lipzen A."/>
            <person name="Grimwood J."/>
            <person name="Schmutz J."/>
            <person name="Clum A."/>
            <person name="Reid I.D."/>
            <person name="Moisan M.C."/>
            <person name="Butler G."/>
            <person name="Nguyen T.T.M."/>
            <person name="Dewar K."/>
            <person name="Conant G."/>
            <person name="Drula E."/>
            <person name="Henrissat B."/>
            <person name="Hansel C."/>
            <person name="Singer S."/>
            <person name="Hutchinson M.I."/>
            <person name="de Vries R.P."/>
            <person name="Natvig D.O."/>
            <person name="Powell A.J."/>
            <person name="Tsang A."/>
            <person name="Grigoriev I.V."/>
        </authorList>
    </citation>
    <scope>NUCLEOTIDE SEQUENCE [LARGE SCALE GENOMIC DNA]</scope>
    <source>
        <strain evidence="2 3">CBS 494.80</strain>
    </source>
</reference>
<gene>
    <name evidence="2" type="ORF">VTL71DRAFT_14562</name>
</gene>
<keyword evidence="3" id="KW-1185">Reference proteome</keyword>
<accession>A0ABR4CIZ8</accession>
<feature type="transmembrane region" description="Helical" evidence="1">
    <location>
        <begin position="77"/>
        <end position="99"/>
    </location>
</feature>
<organism evidence="2 3">
    <name type="scientific">Oculimacula yallundae</name>
    <dbReference type="NCBI Taxonomy" id="86028"/>
    <lineage>
        <taxon>Eukaryota</taxon>
        <taxon>Fungi</taxon>
        <taxon>Dikarya</taxon>
        <taxon>Ascomycota</taxon>
        <taxon>Pezizomycotina</taxon>
        <taxon>Leotiomycetes</taxon>
        <taxon>Helotiales</taxon>
        <taxon>Ploettnerulaceae</taxon>
        <taxon>Oculimacula</taxon>
    </lineage>
</organism>
<evidence type="ECO:0000313" key="3">
    <source>
        <dbReference type="Proteomes" id="UP001595075"/>
    </source>
</evidence>
<comment type="caution">
    <text evidence="2">The sequence shown here is derived from an EMBL/GenBank/DDBJ whole genome shotgun (WGS) entry which is preliminary data.</text>
</comment>
<sequence length="145" mass="15626">MTDTVDTCFFYTHRINSYKHQHKPTHITNSTHRLIYTTAKMPSLLDNLGSLISSIVSGITAIIGSILAVFQSIFNTILGVIGTAFSAVGTMVSGLAQTFEGLLKFLLSNIFVIGAVVGALFLYGVYQQRSGKAVTQRPAGAKKIN</sequence>
<name>A0ABR4CIZ8_9HELO</name>
<protein>
    <submittedName>
        <fullName evidence="2">Uncharacterized protein</fullName>
    </submittedName>
</protein>
<feature type="transmembrane region" description="Helical" evidence="1">
    <location>
        <begin position="105"/>
        <end position="126"/>
    </location>
</feature>
<keyword evidence="1" id="KW-0812">Transmembrane</keyword>
<dbReference type="Proteomes" id="UP001595075">
    <property type="component" value="Unassembled WGS sequence"/>
</dbReference>